<accession>A0A7Z0TAC0</accession>
<evidence type="ECO:0000313" key="5">
    <source>
        <dbReference type="EMBL" id="NYV27847.1"/>
    </source>
</evidence>
<evidence type="ECO:0000256" key="2">
    <source>
        <dbReference type="ARBA" id="ARBA00023125"/>
    </source>
</evidence>
<proteinExistence type="predicted"/>
<evidence type="ECO:0000256" key="3">
    <source>
        <dbReference type="ARBA" id="ARBA00023163"/>
    </source>
</evidence>
<keyword evidence="1" id="KW-0805">Transcription regulation</keyword>
<comment type="caution">
    <text evidence="5">The sequence shown here is derived from an EMBL/GenBank/DDBJ whole genome shotgun (WGS) entry which is preliminary data.</text>
</comment>
<evidence type="ECO:0000256" key="1">
    <source>
        <dbReference type="ARBA" id="ARBA00023015"/>
    </source>
</evidence>
<dbReference type="EMBL" id="JABMKT010000013">
    <property type="protein sequence ID" value="NYV27847.1"/>
    <property type="molecule type" value="Genomic_DNA"/>
</dbReference>
<gene>
    <name evidence="5" type="ORF">HP397_03290</name>
</gene>
<feature type="domain" description="HTH lacI-type" evidence="4">
    <location>
        <begin position="1"/>
        <end position="47"/>
    </location>
</feature>
<reference evidence="5 6" key="1">
    <citation type="submission" date="2020-05" db="EMBL/GenBank/DDBJ databases">
        <title>Streptobacillus felis strain LHL191014123.</title>
        <authorList>
            <person name="Fawzy A."/>
            <person name="Rau J."/>
            <person name="Risse K."/>
            <person name="Schauerte N."/>
            <person name="Geiger C."/>
            <person name="Blom J."/>
            <person name="Imirzalioglu C."/>
            <person name="Falgenhauer J."/>
            <person name="Bach A."/>
            <person name="Herden C."/>
            <person name="Eisenberg T."/>
        </authorList>
    </citation>
    <scope>NUCLEOTIDE SEQUENCE [LARGE SCALE GENOMIC DNA]</scope>
    <source>
        <strain evidence="5 6">LHL191014123</strain>
    </source>
</reference>
<evidence type="ECO:0000259" key="4">
    <source>
        <dbReference type="PROSITE" id="PS50932"/>
    </source>
</evidence>
<keyword evidence="3" id="KW-0804">Transcription</keyword>
<dbReference type="RefSeq" id="WP_180135877.1">
    <property type="nucleotide sequence ID" value="NZ_JABMKT010000013.1"/>
</dbReference>
<dbReference type="AlphaFoldDB" id="A0A7Z0TAC0"/>
<dbReference type="CDD" id="cd01392">
    <property type="entry name" value="HTH_LacI"/>
    <property type="match status" value="1"/>
</dbReference>
<protein>
    <submittedName>
        <fullName evidence="5">LacI family DNA-binding transcriptional regulator</fullName>
    </submittedName>
</protein>
<evidence type="ECO:0000313" key="6">
    <source>
        <dbReference type="Proteomes" id="UP000526184"/>
    </source>
</evidence>
<name>A0A7Z0TAC0_9FUSO</name>
<dbReference type="SMART" id="SM00354">
    <property type="entry name" value="HTH_LACI"/>
    <property type="match status" value="1"/>
</dbReference>
<dbReference type="SUPFAM" id="SSF47413">
    <property type="entry name" value="lambda repressor-like DNA-binding domains"/>
    <property type="match status" value="1"/>
</dbReference>
<dbReference type="GO" id="GO:0000976">
    <property type="term" value="F:transcription cis-regulatory region binding"/>
    <property type="evidence" value="ECO:0007669"/>
    <property type="project" value="TreeGrafter"/>
</dbReference>
<dbReference type="InterPro" id="IPR010982">
    <property type="entry name" value="Lambda_DNA-bd_dom_sf"/>
</dbReference>
<dbReference type="Gene3D" id="3.40.50.2300">
    <property type="match status" value="2"/>
</dbReference>
<dbReference type="Pfam" id="PF13377">
    <property type="entry name" value="Peripla_BP_3"/>
    <property type="match status" value="1"/>
</dbReference>
<dbReference type="PANTHER" id="PTHR30146">
    <property type="entry name" value="LACI-RELATED TRANSCRIPTIONAL REPRESSOR"/>
    <property type="match status" value="1"/>
</dbReference>
<keyword evidence="6" id="KW-1185">Reference proteome</keyword>
<dbReference type="Proteomes" id="UP000526184">
    <property type="component" value="Unassembled WGS sequence"/>
</dbReference>
<dbReference type="Gene3D" id="1.10.260.40">
    <property type="entry name" value="lambda repressor-like DNA-binding domains"/>
    <property type="match status" value="1"/>
</dbReference>
<dbReference type="InterPro" id="IPR046335">
    <property type="entry name" value="LacI/GalR-like_sensor"/>
</dbReference>
<dbReference type="PANTHER" id="PTHR30146:SF149">
    <property type="entry name" value="HTH-TYPE TRANSCRIPTIONAL REGULATOR EBGR"/>
    <property type="match status" value="1"/>
</dbReference>
<dbReference type="InterPro" id="IPR028082">
    <property type="entry name" value="Peripla_BP_I"/>
</dbReference>
<dbReference type="InterPro" id="IPR000843">
    <property type="entry name" value="HTH_LacI"/>
</dbReference>
<sequence length="313" mass="36491">MKLKDLSKELNISISTISRVLSNDQNLKVKEETRNVIIETAIKNGYKFKNNINDVLIVTSYKKQVESDDPYYLTLRNLIEKELVKNHFNFRVVEYSSFISFKKYNIFLGSFNDEQLENIRNNKKINILCDSFTNKENIDCVSFDYKHSVYTVLDTFINKGHTNIGFIGGKDNNSKLDFREEYFRKYMKDTNLLNDDYIYIDNFNSKTGYDGVKKIFKKKINPTALFVANDSIAMGCYKALKEMKKKIPSEVSIIGFNNSEFSEFMIPPLSSVQIFINHIVKESVLLLLEHSESKRKYSKKIILNTKLLLRESV</sequence>
<dbReference type="PROSITE" id="PS50932">
    <property type="entry name" value="HTH_LACI_2"/>
    <property type="match status" value="1"/>
</dbReference>
<organism evidence="5 6">
    <name type="scientific">Streptobacillus felis</name>
    <dbReference type="NCBI Taxonomy" id="1384509"/>
    <lineage>
        <taxon>Bacteria</taxon>
        <taxon>Fusobacteriati</taxon>
        <taxon>Fusobacteriota</taxon>
        <taxon>Fusobacteriia</taxon>
        <taxon>Fusobacteriales</taxon>
        <taxon>Leptotrichiaceae</taxon>
        <taxon>Streptobacillus</taxon>
    </lineage>
</organism>
<dbReference type="CDD" id="cd01544">
    <property type="entry name" value="PBP1_GalR"/>
    <property type="match status" value="1"/>
</dbReference>
<keyword evidence="2 5" id="KW-0238">DNA-binding</keyword>
<dbReference type="SUPFAM" id="SSF53822">
    <property type="entry name" value="Periplasmic binding protein-like I"/>
    <property type="match status" value="1"/>
</dbReference>
<dbReference type="GO" id="GO:0003700">
    <property type="term" value="F:DNA-binding transcription factor activity"/>
    <property type="evidence" value="ECO:0007669"/>
    <property type="project" value="TreeGrafter"/>
</dbReference>